<dbReference type="InterPro" id="IPR050832">
    <property type="entry name" value="Bact_Acetyltransf"/>
</dbReference>
<accession>A0A562URC5</accession>
<comment type="caution">
    <text evidence="4">The sequence shown here is derived from an EMBL/GenBank/DDBJ whole genome shotgun (WGS) entry which is preliminary data.</text>
</comment>
<evidence type="ECO:0000313" key="5">
    <source>
        <dbReference type="Proteomes" id="UP000321617"/>
    </source>
</evidence>
<dbReference type="CDD" id="cd04301">
    <property type="entry name" value="NAT_SF"/>
    <property type="match status" value="1"/>
</dbReference>
<dbReference type="Proteomes" id="UP000321617">
    <property type="component" value="Unassembled WGS sequence"/>
</dbReference>
<sequence length="159" mass="16669">MTVTIALEPVDSADGVALVRACFADIIGRALGRPVTATELDAALAADPADGLSAPTGWFAVARSAGEPAGCVGVKRVSDDTGELQRFFVAPAFRGAGTGSALLAFAEQTARERGLSVLRLDTRSDLVEAGRRFAARGFTPVTPFNTDPHVDRWLAKRLT</sequence>
<evidence type="ECO:0000259" key="3">
    <source>
        <dbReference type="PROSITE" id="PS51186"/>
    </source>
</evidence>
<dbReference type="PANTHER" id="PTHR43877">
    <property type="entry name" value="AMINOALKYLPHOSPHONATE N-ACETYLTRANSFERASE-RELATED-RELATED"/>
    <property type="match status" value="1"/>
</dbReference>
<protein>
    <submittedName>
        <fullName evidence="4">Acetyltransferase (GNAT) family protein</fullName>
    </submittedName>
</protein>
<dbReference type="PROSITE" id="PS51186">
    <property type="entry name" value="GNAT"/>
    <property type="match status" value="1"/>
</dbReference>
<dbReference type="RefSeq" id="WP_147142377.1">
    <property type="nucleotide sequence ID" value="NZ_BAABIJ010000004.1"/>
</dbReference>
<dbReference type="PANTHER" id="PTHR43877:SF2">
    <property type="entry name" value="AMINOALKYLPHOSPHONATE N-ACETYLTRANSFERASE-RELATED"/>
    <property type="match status" value="1"/>
</dbReference>
<keyword evidence="1 4" id="KW-0808">Transferase</keyword>
<dbReference type="Gene3D" id="3.40.630.30">
    <property type="match status" value="1"/>
</dbReference>
<dbReference type="Pfam" id="PF00583">
    <property type="entry name" value="Acetyltransf_1"/>
    <property type="match status" value="1"/>
</dbReference>
<gene>
    <name evidence="4" type="ORF">LX16_4382</name>
</gene>
<dbReference type="InterPro" id="IPR016181">
    <property type="entry name" value="Acyl_CoA_acyltransferase"/>
</dbReference>
<evidence type="ECO:0000313" key="4">
    <source>
        <dbReference type="EMBL" id="TWJ08161.1"/>
    </source>
</evidence>
<organism evidence="4 5">
    <name type="scientific">Stackebrandtia albiflava</name>
    <dbReference type="NCBI Taxonomy" id="406432"/>
    <lineage>
        <taxon>Bacteria</taxon>
        <taxon>Bacillati</taxon>
        <taxon>Actinomycetota</taxon>
        <taxon>Actinomycetes</taxon>
        <taxon>Glycomycetales</taxon>
        <taxon>Glycomycetaceae</taxon>
        <taxon>Stackebrandtia</taxon>
    </lineage>
</organism>
<proteinExistence type="predicted"/>
<dbReference type="AlphaFoldDB" id="A0A562URC5"/>
<keyword evidence="2" id="KW-0012">Acyltransferase</keyword>
<dbReference type="SUPFAM" id="SSF55729">
    <property type="entry name" value="Acyl-CoA N-acyltransferases (Nat)"/>
    <property type="match status" value="1"/>
</dbReference>
<dbReference type="InterPro" id="IPR000182">
    <property type="entry name" value="GNAT_dom"/>
</dbReference>
<evidence type="ECO:0000256" key="1">
    <source>
        <dbReference type="ARBA" id="ARBA00022679"/>
    </source>
</evidence>
<dbReference type="EMBL" id="VLLL01000008">
    <property type="protein sequence ID" value="TWJ08161.1"/>
    <property type="molecule type" value="Genomic_DNA"/>
</dbReference>
<feature type="domain" description="N-acetyltransferase" evidence="3">
    <location>
        <begin position="2"/>
        <end position="159"/>
    </location>
</feature>
<name>A0A562URC5_9ACTN</name>
<reference evidence="4 5" key="1">
    <citation type="journal article" date="2013" name="Stand. Genomic Sci.">
        <title>Genomic Encyclopedia of Type Strains, Phase I: The one thousand microbial genomes (KMG-I) project.</title>
        <authorList>
            <person name="Kyrpides N.C."/>
            <person name="Woyke T."/>
            <person name="Eisen J.A."/>
            <person name="Garrity G."/>
            <person name="Lilburn T.G."/>
            <person name="Beck B.J."/>
            <person name="Whitman W.B."/>
            <person name="Hugenholtz P."/>
            <person name="Klenk H.P."/>
        </authorList>
    </citation>
    <scope>NUCLEOTIDE SEQUENCE [LARGE SCALE GENOMIC DNA]</scope>
    <source>
        <strain evidence="4 5">DSM 45044</strain>
    </source>
</reference>
<keyword evidence="5" id="KW-1185">Reference proteome</keyword>
<dbReference type="GO" id="GO:0016747">
    <property type="term" value="F:acyltransferase activity, transferring groups other than amino-acyl groups"/>
    <property type="evidence" value="ECO:0007669"/>
    <property type="project" value="InterPro"/>
</dbReference>
<evidence type="ECO:0000256" key="2">
    <source>
        <dbReference type="ARBA" id="ARBA00023315"/>
    </source>
</evidence>
<dbReference type="OrthoDB" id="3174517at2"/>